<evidence type="ECO:0000259" key="1">
    <source>
        <dbReference type="Pfam" id="PF20150"/>
    </source>
</evidence>
<evidence type="ECO:0000313" key="3">
    <source>
        <dbReference type="Proteomes" id="UP001163105"/>
    </source>
</evidence>
<gene>
    <name evidence="2" type="ORF">O9K51_02983</name>
</gene>
<keyword evidence="3" id="KW-1185">Reference proteome</keyword>
<feature type="domain" description="2EXR" evidence="1">
    <location>
        <begin position="10"/>
        <end position="95"/>
    </location>
</feature>
<protein>
    <recommendedName>
        <fullName evidence="1">2EXR domain-containing protein</fullName>
    </recommendedName>
</protein>
<sequence>MAESADGPAQFSRLPPEIQVMIWKEVLETPQIVQMCFDWDEYNGTGAVRHRVVPPALQVCALSRRLALQVYTDRFYEEQIWTLVVTYLQPGVDVLYYGSVNRGDDFDSGGELWAYGEFPTLDPSLLKHLAVEVNYWLEQDAKGDMVHSTRMLIGLKTLTLVVEDDKPDPAVPAALVDLTDEEHRSLLGTYAPSAGFGTSAELLRKIRDDFVTRFDLEDISHDYIPNMEIKRLKGNILGKISRRSLDSSSSSPEQSSSE</sequence>
<comment type="caution">
    <text evidence="2">The sequence shown here is derived from an EMBL/GenBank/DDBJ whole genome shotgun (WGS) entry which is preliminary data.</text>
</comment>
<proteinExistence type="predicted"/>
<organism evidence="2 3">
    <name type="scientific">Purpureocillium lavendulum</name>
    <dbReference type="NCBI Taxonomy" id="1247861"/>
    <lineage>
        <taxon>Eukaryota</taxon>
        <taxon>Fungi</taxon>
        <taxon>Dikarya</taxon>
        <taxon>Ascomycota</taxon>
        <taxon>Pezizomycotina</taxon>
        <taxon>Sordariomycetes</taxon>
        <taxon>Hypocreomycetidae</taxon>
        <taxon>Hypocreales</taxon>
        <taxon>Ophiocordycipitaceae</taxon>
        <taxon>Purpureocillium</taxon>
    </lineage>
</organism>
<dbReference type="Proteomes" id="UP001163105">
    <property type="component" value="Unassembled WGS sequence"/>
</dbReference>
<dbReference type="PANTHER" id="PTHR35910:SF6">
    <property type="entry name" value="2EXR DOMAIN-CONTAINING PROTEIN"/>
    <property type="match status" value="1"/>
</dbReference>
<evidence type="ECO:0000313" key="2">
    <source>
        <dbReference type="EMBL" id="KAJ6444588.1"/>
    </source>
</evidence>
<dbReference type="PANTHER" id="PTHR35910">
    <property type="entry name" value="2EXR DOMAIN-CONTAINING PROTEIN"/>
    <property type="match status" value="1"/>
</dbReference>
<dbReference type="Pfam" id="PF20150">
    <property type="entry name" value="2EXR"/>
    <property type="match status" value="1"/>
</dbReference>
<name>A0AB34G0M1_9HYPO</name>
<accession>A0AB34G0M1</accession>
<reference evidence="2" key="1">
    <citation type="submission" date="2023-01" db="EMBL/GenBank/DDBJ databases">
        <title>The growth and conidiation of Purpureocillium lavendulum are regulated by nitrogen source and histone H3K14 acetylation.</title>
        <authorList>
            <person name="Tang P."/>
            <person name="Han J."/>
            <person name="Zhang C."/>
            <person name="Tang P."/>
            <person name="Qi F."/>
            <person name="Zhang K."/>
            <person name="Liang L."/>
        </authorList>
    </citation>
    <scope>NUCLEOTIDE SEQUENCE</scope>
    <source>
        <strain evidence="2">YMF1.00683</strain>
    </source>
</reference>
<dbReference type="InterPro" id="IPR045518">
    <property type="entry name" value="2EXR"/>
</dbReference>
<dbReference type="EMBL" id="JAQHRD010000002">
    <property type="protein sequence ID" value="KAJ6444588.1"/>
    <property type="molecule type" value="Genomic_DNA"/>
</dbReference>
<dbReference type="AlphaFoldDB" id="A0AB34G0M1"/>